<protein>
    <submittedName>
        <fullName evidence="3">Microtubule-associated proteins 1A/1B light chain 3B isoform X2</fullName>
    </submittedName>
</protein>
<evidence type="ECO:0000256" key="1">
    <source>
        <dbReference type="SAM" id="MobiDB-lite"/>
    </source>
</evidence>
<keyword evidence="2" id="KW-1185">Reference proteome</keyword>
<dbReference type="Proteomes" id="UP001652663">
    <property type="component" value="Chromosome 18"/>
</dbReference>
<dbReference type="RefSeq" id="XP_070626526.1">
    <property type="nucleotide sequence ID" value="XM_070770425.1"/>
</dbReference>
<proteinExistence type="predicted"/>
<gene>
    <name evidence="3" type="primary">MAP1LC3B</name>
</gene>
<sequence length="123" mass="13770">MAAAAARPWPRLPGRRAGHLTRLRAKETQEKSLSPPSELSPPLPPPAASNSPPPPSLQRHAVRENLQTAPNLRTKSRRCPTYPRAASYQNPGRKYGKKLMDLSRNVELFLITAWFKILLKLIC</sequence>
<name>A0ABM4QT94_BOSIN</name>
<feature type="compositionally biased region" description="Pro residues" evidence="1">
    <location>
        <begin position="38"/>
        <end position="56"/>
    </location>
</feature>
<organism evidence="2 3">
    <name type="scientific">Bos indicus</name>
    <name type="common">Zebu</name>
    <dbReference type="NCBI Taxonomy" id="9915"/>
    <lineage>
        <taxon>Eukaryota</taxon>
        <taxon>Metazoa</taxon>
        <taxon>Chordata</taxon>
        <taxon>Craniata</taxon>
        <taxon>Vertebrata</taxon>
        <taxon>Euteleostomi</taxon>
        <taxon>Mammalia</taxon>
        <taxon>Eutheria</taxon>
        <taxon>Laurasiatheria</taxon>
        <taxon>Artiodactyla</taxon>
        <taxon>Ruminantia</taxon>
        <taxon>Pecora</taxon>
        <taxon>Bovidae</taxon>
        <taxon>Bovinae</taxon>
        <taxon>Bos</taxon>
    </lineage>
</organism>
<reference evidence="3" key="1">
    <citation type="submission" date="2025-08" db="UniProtKB">
        <authorList>
            <consortium name="RefSeq"/>
        </authorList>
    </citation>
    <scope>IDENTIFICATION</scope>
    <source>
        <tissue evidence="3">Blood</tissue>
    </source>
</reference>
<evidence type="ECO:0000313" key="2">
    <source>
        <dbReference type="Proteomes" id="UP001652663"/>
    </source>
</evidence>
<accession>A0ABM4QT94</accession>
<dbReference type="GeneID" id="109572278"/>
<feature type="region of interest" description="Disordered" evidence="1">
    <location>
        <begin position="1"/>
        <end position="94"/>
    </location>
</feature>
<evidence type="ECO:0000313" key="3">
    <source>
        <dbReference type="RefSeq" id="XP_070626526.1"/>
    </source>
</evidence>
<feature type="compositionally biased region" description="Basic residues" evidence="1">
    <location>
        <begin position="13"/>
        <end position="23"/>
    </location>
</feature>